<dbReference type="EMBL" id="FMWP01000010">
    <property type="protein sequence ID" value="SCZ87489.1"/>
    <property type="molecule type" value="Genomic_DNA"/>
</dbReference>
<evidence type="ECO:0000313" key="3">
    <source>
        <dbReference type="Proteomes" id="UP000249723"/>
    </source>
</evidence>
<organism evidence="2 3">
    <name type="scientific">Microbotryum saponariae</name>
    <dbReference type="NCBI Taxonomy" id="289078"/>
    <lineage>
        <taxon>Eukaryota</taxon>
        <taxon>Fungi</taxon>
        <taxon>Dikarya</taxon>
        <taxon>Basidiomycota</taxon>
        <taxon>Pucciniomycotina</taxon>
        <taxon>Microbotryomycetes</taxon>
        <taxon>Microbotryales</taxon>
        <taxon>Microbotryaceae</taxon>
        <taxon>Microbotryum</taxon>
    </lineage>
</organism>
<keyword evidence="3" id="KW-1185">Reference proteome</keyword>
<name>A0A2X0L6M7_9BASI</name>
<protein>
    <submittedName>
        <fullName evidence="2">BZ3500_MvSof-1268-A1-R1_Chr2-2g04955 protein</fullName>
    </submittedName>
</protein>
<feature type="region of interest" description="Disordered" evidence="1">
    <location>
        <begin position="1"/>
        <end position="23"/>
    </location>
</feature>
<dbReference type="AlphaFoldDB" id="A0A2X0L6M7"/>
<feature type="compositionally biased region" description="Basic and acidic residues" evidence="1">
    <location>
        <begin position="1"/>
        <end position="17"/>
    </location>
</feature>
<dbReference type="Proteomes" id="UP000249723">
    <property type="component" value="Unassembled WGS sequence"/>
</dbReference>
<evidence type="ECO:0000256" key="1">
    <source>
        <dbReference type="SAM" id="MobiDB-lite"/>
    </source>
</evidence>
<gene>
    <name evidence="2" type="ORF">BZ3500_MVSOF-1268-A1-R1_CHR2-2G04955</name>
</gene>
<proteinExistence type="predicted"/>
<reference evidence="3" key="1">
    <citation type="submission" date="2016-10" db="EMBL/GenBank/DDBJ databases">
        <authorList>
            <person name="Jeantristanb JTB J.-T."/>
            <person name="Ricardo R."/>
        </authorList>
    </citation>
    <scope>NUCLEOTIDE SEQUENCE [LARGE SCALE GENOMIC DNA]</scope>
</reference>
<sequence length="112" mass="12621">MKPEAAPKRSLRPRDASSKAPPNPKLCRWLNNLKAVYQEHPTRVYVPGFSINDDCAYVALLHHESTHVVELKDCWTSTNFPEMVALLGIVVDRGSWDVDPGWVLLINSLQVV</sequence>
<accession>A0A2X0L6M7</accession>
<evidence type="ECO:0000313" key="2">
    <source>
        <dbReference type="EMBL" id="SCZ87489.1"/>
    </source>
</evidence>